<name>A0ABT2TNX4_9FIRM</name>
<comment type="caution">
    <text evidence="2">The sequence shown here is derived from an EMBL/GenBank/DDBJ whole genome shotgun (WGS) entry which is preliminary data.</text>
</comment>
<dbReference type="RefSeq" id="WP_158420107.1">
    <property type="nucleotide sequence ID" value="NZ_JAOQJL010000001.1"/>
</dbReference>
<feature type="chain" id="PRO_5046192088" description="DUF5050 domain-containing protein" evidence="1">
    <location>
        <begin position="25"/>
        <end position="476"/>
    </location>
</feature>
<evidence type="ECO:0000313" key="3">
    <source>
        <dbReference type="Proteomes" id="UP001652409"/>
    </source>
</evidence>
<gene>
    <name evidence="2" type="ORF">OCV61_00645</name>
</gene>
<organism evidence="2 3">
    <name type="scientific">Blautia ammoniilytica</name>
    <dbReference type="NCBI Taxonomy" id="2981782"/>
    <lineage>
        <taxon>Bacteria</taxon>
        <taxon>Bacillati</taxon>
        <taxon>Bacillota</taxon>
        <taxon>Clostridia</taxon>
        <taxon>Lachnospirales</taxon>
        <taxon>Lachnospiraceae</taxon>
        <taxon>Blautia</taxon>
    </lineage>
</organism>
<dbReference type="EMBL" id="JAOQJL010000001">
    <property type="protein sequence ID" value="MCU6763920.1"/>
    <property type="molecule type" value="Genomic_DNA"/>
</dbReference>
<keyword evidence="1" id="KW-0732">Signal</keyword>
<proteinExistence type="predicted"/>
<protein>
    <recommendedName>
        <fullName evidence="4">DUF5050 domain-containing protein</fullName>
    </recommendedName>
</protein>
<dbReference type="PROSITE" id="PS51257">
    <property type="entry name" value="PROKAR_LIPOPROTEIN"/>
    <property type="match status" value="1"/>
</dbReference>
<dbReference type="SUPFAM" id="SSF69304">
    <property type="entry name" value="Tricorn protease N-terminal domain"/>
    <property type="match status" value="1"/>
</dbReference>
<sequence length="476" mass="53433">MKKSALFPILLCFGTLFSCNLCMAQTEASSHTQGIIYGQNIFIQDDVIMIPYENHLITGLLDEKGDVYNLIQELSLDQNIYTVAQDGQYLYLGTTSQLNRVDIAQKDQGTQVSQLICDDGADDGFQIYDGFIYYPYGSSVYRVSKDGGEEDLVVENVEDYELTTDGIYYLTSQGRFCFSSLDGTLTQTLGDSFSDGKMTLLGSRMYITTDQIFVYDLDTQTLEQLPVSHSVNEYDDIVPMNDYLLFTDDDFSTYKYEFSTGLETEIHSTSLPDKESRVIKNNQMYYSYATGKLFILNMADYQQNILELDALTGQNTGNSGNTQVEPSTMETGSFNIADGLYANASAGGAFMGTDYFCLYFNTEAYLNGEWAWEVIDDSAIRFYYPQAAESGYGGHIMTIRAYDWGDNSYSELPSYQIAGLSSDKKYVAIFPTDVQYDPNDSIQCSEYPALLEYAKRVDQDNPDNPFSVTSMPDNVP</sequence>
<accession>A0ABT2TNX4</accession>
<keyword evidence="3" id="KW-1185">Reference proteome</keyword>
<dbReference type="Proteomes" id="UP001652409">
    <property type="component" value="Unassembled WGS sequence"/>
</dbReference>
<evidence type="ECO:0000256" key="1">
    <source>
        <dbReference type="SAM" id="SignalP"/>
    </source>
</evidence>
<reference evidence="2 3" key="1">
    <citation type="journal article" date="2021" name="ISME Commun">
        <title>Automated analysis of genomic sequences facilitates high-throughput and comprehensive description of bacteria.</title>
        <authorList>
            <person name="Hitch T.C.A."/>
        </authorList>
    </citation>
    <scope>NUCLEOTIDE SEQUENCE [LARGE SCALE GENOMIC DNA]</scope>
    <source>
        <strain evidence="2 3">Sanger_23</strain>
    </source>
</reference>
<evidence type="ECO:0008006" key="4">
    <source>
        <dbReference type="Google" id="ProtNLM"/>
    </source>
</evidence>
<feature type="signal peptide" evidence="1">
    <location>
        <begin position="1"/>
        <end position="24"/>
    </location>
</feature>
<evidence type="ECO:0000313" key="2">
    <source>
        <dbReference type="EMBL" id="MCU6763920.1"/>
    </source>
</evidence>